<dbReference type="EMBL" id="JACHGN010000003">
    <property type="protein sequence ID" value="MBB5131827.1"/>
    <property type="molecule type" value="Genomic_DNA"/>
</dbReference>
<feature type="binding site" evidence="5">
    <location>
        <position position="206"/>
    </location>
    <ligand>
        <name>Fe cation</name>
        <dbReference type="ChEBI" id="CHEBI:24875"/>
        <note>catalytic</note>
    </ligand>
</feature>
<dbReference type="PANTHER" id="PTHR10543:SF89">
    <property type="entry name" value="CAROTENOID 9,10(9',10')-CLEAVAGE DIOXYGENASE 1"/>
    <property type="match status" value="1"/>
</dbReference>
<comment type="cofactor">
    <cofactor evidence="5 6">
        <name>Fe(2+)</name>
        <dbReference type="ChEBI" id="CHEBI:29033"/>
    </cofactor>
    <text evidence="5 6">Binds 1 Fe(2+) ion per subunit.</text>
</comment>
<reference evidence="7 8" key="1">
    <citation type="submission" date="2020-08" db="EMBL/GenBank/DDBJ databases">
        <title>Genomic Encyclopedia of Type Strains, Phase IV (KMG-IV): sequencing the most valuable type-strain genomes for metagenomic binning, comparative biology and taxonomic classification.</title>
        <authorList>
            <person name="Goeker M."/>
        </authorList>
    </citation>
    <scope>NUCLEOTIDE SEQUENCE [LARGE SCALE GENOMIC DNA]</scope>
    <source>
        <strain evidence="7 8">DSM 45615</strain>
    </source>
</reference>
<evidence type="ECO:0000256" key="2">
    <source>
        <dbReference type="ARBA" id="ARBA00022723"/>
    </source>
</evidence>
<sequence length="465" mass="50728">MSDGKNTGNPVFRGAFAPATEEITAFDLPVTGAVPAELNGRFLRNGPNPIDLDAPNPHLFVGEGMVHGVRLRDGRAEWYRNRWVRSDAVAEALGEEPRPGPRFDGLDFAANTHVIGHAGRTLALVEAGLPVYELSEELETLGRCDFGGTLPGGFAAHSKVDPRTGELHAVAYYFGWQDRIQHLVVSPDGKVVRAEDVPVSDGPMVHDFALTENHVVLYDLPVTFSMAAAEAGVRLPYAWNDAHPARVGLLPRHGGAAGVRWYEVPPCFVFHTLNAYEDGEKVVVDLVAYDRLFVEARLDLGAPPRLERWTVDPAAGQVRRTVLDDRMQEFPRIDDRLTSRPHRYGYTVLTEAFADFLPRRAEDLQELSDPAFANALLKHDLSTGAAEAHVFPRGSYAGEPVFAPSPSGEAEDDGYIMTYVNNPERGAADLVILSAQDFAGPPVATVHLPARIPLGFHGNFVPDPA</sequence>
<keyword evidence="8" id="KW-1185">Reference proteome</keyword>
<evidence type="ECO:0000256" key="4">
    <source>
        <dbReference type="ARBA" id="ARBA00023004"/>
    </source>
</evidence>
<feature type="binding site" evidence="5">
    <location>
        <position position="157"/>
    </location>
    <ligand>
        <name>Fe cation</name>
        <dbReference type="ChEBI" id="CHEBI:24875"/>
        <note>catalytic</note>
    </ligand>
</feature>
<dbReference type="GO" id="GO:0016121">
    <property type="term" value="P:carotene catabolic process"/>
    <property type="evidence" value="ECO:0007669"/>
    <property type="project" value="TreeGrafter"/>
</dbReference>
<dbReference type="EC" id="1.13.11.-" evidence="6"/>
<dbReference type="Proteomes" id="UP000578449">
    <property type="component" value="Unassembled WGS sequence"/>
</dbReference>
<keyword evidence="3 6" id="KW-0560">Oxidoreductase</keyword>
<evidence type="ECO:0000256" key="6">
    <source>
        <dbReference type="RuleBase" id="RU364048"/>
    </source>
</evidence>
<proteinExistence type="inferred from homology"/>
<dbReference type="RefSeq" id="WP_185048654.1">
    <property type="nucleotide sequence ID" value="NZ_BAABIX010000009.1"/>
</dbReference>
<keyword evidence="6 7" id="KW-0223">Dioxygenase</keyword>
<evidence type="ECO:0000256" key="3">
    <source>
        <dbReference type="ARBA" id="ARBA00023002"/>
    </source>
</evidence>
<keyword evidence="2 5" id="KW-0479">Metal-binding</keyword>
<evidence type="ECO:0000313" key="8">
    <source>
        <dbReference type="Proteomes" id="UP000578449"/>
    </source>
</evidence>
<organism evidence="7 8">
    <name type="scientific">Thermocatellispora tengchongensis</name>
    <dbReference type="NCBI Taxonomy" id="1073253"/>
    <lineage>
        <taxon>Bacteria</taxon>
        <taxon>Bacillati</taxon>
        <taxon>Actinomycetota</taxon>
        <taxon>Actinomycetes</taxon>
        <taxon>Streptosporangiales</taxon>
        <taxon>Streptosporangiaceae</taxon>
        <taxon>Thermocatellispora</taxon>
    </lineage>
</organism>
<dbReference type="Pfam" id="PF03055">
    <property type="entry name" value="RPE65"/>
    <property type="match status" value="1"/>
</dbReference>
<gene>
    <name evidence="7" type="ORF">HNP84_001540</name>
</gene>
<protein>
    <recommendedName>
        <fullName evidence="6">Dioxygenase</fullName>
        <ecNumber evidence="6">1.13.11.-</ecNumber>
    </recommendedName>
</protein>
<evidence type="ECO:0000313" key="7">
    <source>
        <dbReference type="EMBL" id="MBB5131827.1"/>
    </source>
</evidence>
<accession>A0A840P3K4</accession>
<evidence type="ECO:0000256" key="1">
    <source>
        <dbReference type="ARBA" id="ARBA00006787"/>
    </source>
</evidence>
<name>A0A840P3K4_9ACTN</name>
<keyword evidence="4 5" id="KW-0408">Iron</keyword>
<evidence type="ECO:0000256" key="5">
    <source>
        <dbReference type="PIRSR" id="PIRSR604294-1"/>
    </source>
</evidence>
<dbReference type="InterPro" id="IPR004294">
    <property type="entry name" value="Carotenoid_Oase"/>
</dbReference>
<dbReference type="PANTHER" id="PTHR10543">
    <property type="entry name" value="BETA-CAROTENE DIOXYGENASE"/>
    <property type="match status" value="1"/>
</dbReference>
<comment type="similarity">
    <text evidence="1 6">Belongs to the carotenoid oxygenase family.</text>
</comment>
<feature type="binding site" evidence="5">
    <location>
        <position position="271"/>
    </location>
    <ligand>
        <name>Fe cation</name>
        <dbReference type="ChEBI" id="CHEBI:24875"/>
        <note>catalytic</note>
    </ligand>
</feature>
<dbReference type="AlphaFoldDB" id="A0A840P3K4"/>
<comment type="caution">
    <text evidence="7">The sequence shown here is derived from an EMBL/GenBank/DDBJ whole genome shotgun (WGS) entry which is preliminary data.</text>
</comment>
<dbReference type="GO" id="GO:0046872">
    <property type="term" value="F:metal ion binding"/>
    <property type="evidence" value="ECO:0007669"/>
    <property type="project" value="UniProtKB-KW"/>
</dbReference>
<feature type="binding site" evidence="5">
    <location>
        <position position="457"/>
    </location>
    <ligand>
        <name>Fe cation</name>
        <dbReference type="ChEBI" id="CHEBI:24875"/>
        <note>catalytic</note>
    </ligand>
</feature>
<dbReference type="GO" id="GO:0010436">
    <property type="term" value="F:carotenoid dioxygenase activity"/>
    <property type="evidence" value="ECO:0007669"/>
    <property type="project" value="TreeGrafter"/>
</dbReference>